<dbReference type="InterPro" id="IPR052388">
    <property type="entry name" value="Peroxisomal_t2-enoyl-CoA_red"/>
</dbReference>
<dbReference type="Pfam" id="PF13561">
    <property type="entry name" value="adh_short_C2"/>
    <property type="match status" value="1"/>
</dbReference>
<evidence type="ECO:0000256" key="16">
    <source>
        <dbReference type="ARBA" id="ARBA00047570"/>
    </source>
</evidence>
<sequence>MEPPFAERSFLPEAVFSEDVVMVTGGSSGMGRGMALAFAQGGAKLAIVGRDLEKAQAVVAEIEAMGETALAVSADVRDPVAVSAAFDTAEAALGPVSILANNAGGNFPALAEALSTNAWNAITRIAIDGTFLCSTEFARRRLALGARGAIVNNSAQYIWTGFPGDAHSAAAKTAVATMTRAFARDWKDSGIRVNCVAAGFFPHGASTNGDDPDVVENLGRMIPAGRTGRMQEFGWAAAFLCSPFASAITGQVMMIDGGESLRRALMSPDFVPPNQRSNVWGYTA</sequence>
<dbReference type="PRINTS" id="PR00081">
    <property type="entry name" value="GDHRDH"/>
</dbReference>
<evidence type="ECO:0000256" key="5">
    <source>
        <dbReference type="ARBA" id="ARBA00022553"/>
    </source>
</evidence>
<evidence type="ECO:0000256" key="2">
    <source>
        <dbReference type="ARBA" id="ARBA00005189"/>
    </source>
</evidence>
<protein>
    <recommendedName>
        <fullName evidence="15">Peroxisomal trans-2-enoyl-CoA reductase</fullName>
        <ecNumber evidence="14">1.3.1.38</ecNumber>
    </recommendedName>
</protein>
<evidence type="ECO:0000256" key="19">
    <source>
        <dbReference type="ARBA" id="ARBA00049251"/>
    </source>
</evidence>
<evidence type="ECO:0000256" key="15">
    <source>
        <dbReference type="ARBA" id="ARBA00041063"/>
    </source>
</evidence>
<dbReference type="GO" id="GO:0006633">
    <property type="term" value="P:fatty acid biosynthetic process"/>
    <property type="evidence" value="ECO:0007669"/>
    <property type="project" value="UniProtKB-KW"/>
</dbReference>
<keyword evidence="11" id="KW-0275">Fatty acid biosynthesis</keyword>
<dbReference type="InterPro" id="IPR036291">
    <property type="entry name" value="NAD(P)-bd_dom_sf"/>
</dbReference>
<dbReference type="STRING" id="1280953.HOC_13943"/>
<gene>
    <name evidence="22" type="ORF">HOC_13943</name>
</gene>
<proteinExistence type="inferred from homology"/>
<comment type="subunit">
    <text evidence="13">Interacts with PEX5, probably required to target it into peroxisomes.</text>
</comment>
<evidence type="ECO:0000256" key="3">
    <source>
        <dbReference type="ARBA" id="ARBA00006484"/>
    </source>
</evidence>
<comment type="catalytic activity">
    <reaction evidence="17">
        <text>(2E)-tetradecenoyl-CoA + NADPH + H(+) = tetradecanoyl-CoA + NADP(+)</text>
        <dbReference type="Rhea" id="RHEA:44968"/>
        <dbReference type="ChEBI" id="CHEBI:15378"/>
        <dbReference type="ChEBI" id="CHEBI:57385"/>
        <dbReference type="ChEBI" id="CHEBI:57783"/>
        <dbReference type="ChEBI" id="CHEBI:58349"/>
        <dbReference type="ChEBI" id="CHEBI:61405"/>
    </reaction>
    <physiologicalReaction direction="left-to-right" evidence="17">
        <dbReference type="Rhea" id="RHEA:44969"/>
    </physiologicalReaction>
</comment>
<dbReference type="EC" id="1.3.1.38" evidence="14"/>
<dbReference type="AlphaFoldDB" id="A0A059G574"/>
<evidence type="ECO:0000256" key="9">
    <source>
        <dbReference type="ARBA" id="ARBA00023098"/>
    </source>
</evidence>
<dbReference type="PANTHER" id="PTHR24317:SF7">
    <property type="entry name" value="PEROXISOMAL TRANS-2-ENOYL-COA REDUCTASE"/>
    <property type="match status" value="1"/>
</dbReference>
<organism evidence="22 23">
    <name type="scientific">Hyphomonas oceanitis SCH89</name>
    <dbReference type="NCBI Taxonomy" id="1280953"/>
    <lineage>
        <taxon>Bacteria</taxon>
        <taxon>Pseudomonadati</taxon>
        <taxon>Pseudomonadota</taxon>
        <taxon>Alphaproteobacteria</taxon>
        <taxon>Hyphomonadales</taxon>
        <taxon>Hyphomonadaceae</taxon>
        <taxon>Hyphomonas</taxon>
    </lineage>
</organism>
<comment type="catalytic activity">
    <reaction evidence="21">
        <text>(2E)-octenoyl-CoA + NADPH + H(+) = octanoyl-CoA + NADP(+)</text>
        <dbReference type="Rhea" id="RHEA:44952"/>
        <dbReference type="ChEBI" id="CHEBI:15378"/>
        <dbReference type="ChEBI" id="CHEBI:57386"/>
        <dbReference type="ChEBI" id="CHEBI:57783"/>
        <dbReference type="ChEBI" id="CHEBI:58349"/>
        <dbReference type="ChEBI" id="CHEBI:62242"/>
    </reaction>
    <physiologicalReaction direction="left-to-right" evidence="21">
        <dbReference type="Rhea" id="RHEA:44953"/>
    </physiologicalReaction>
</comment>
<reference evidence="22 23" key="1">
    <citation type="journal article" date="2014" name="Antonie Van Leeuwenhoek">
        <title>Hyphomonas beringensis sp. nov. and Hyphomonas chukchiensis sp. nov., isolated from surface seawater of the Bering Sea and Chukchi Sea.</title>
        <authorList>
            <person name="Li C."/>
            <person name="Lai Q."/>
            <person name="Li G."/>
            <person name="Dong C."/>
            <person name="Wang J."/>
            <person name="Liao Y."/>
            <person name="Shao Z."/>
        </authorList>
    </citation>
    <scope>NUCLEOTIDE SEQUENCE [LARGE SCALE GENOMIC DNA]</scope>
    <source>
        <strain evidence="22 23">SCH89</strain>
    </source>
</reference>
<evidence type="ECO:0000256" key="13">
    <source>
        <dbReference type="ARBA" id="ARBA00038622"/>
    </source>
</evidence>
<comment type="similarity">
    <text evidence="3">Belongs to the short-chain dehydrogenases/reductases (SDR) family.</text>
</comment>
<keyword evidence="5" id="KW-0597">Phosphoprotein</keyword>
<comment type="caution">
    <text evidence="22">The sequence shown here is derived from an EMBL/GenBank/DDBJ whole genome shotgun (WGS) entry which is preliminary data.</text>
</comment>
<keyword evidence="6" id="KW-0276">Fatty acid metabolism</keyword>
<evidence type="ECO:0000256" key="17">
    <source>
        <dbReference type="ARBA" id="ARBA00048686"/>
    </source>
</evidence>
<name>A0A059G574_9PROT</name>
<evidence type="ECO:0000256" key="12">
    <source>
        <dbReference type="ARBA" id="ARBA00037124"/>
    </source>
</evidence>
<keyword evidence="8" id="KW-0560">Oxidoreductase</keyword>
<dbReference type="FunFam" id="3.40.50.720:FF:000084">
    <property type="entry name" value="Short-chain dehydrogenase reductase"/>
    <property type="match status" value="1"/>
</dbReference>
<evidence type="ECO:0000256" key="1">
    <source>
        <dbReference type="ARBA" id="ARBA00004275"/>
    </source>
</evidence>
<dbReference type="InterPro" id="IPR002347">
    <property type="entry name" value="SDR_fam"/>
</dbReference>
<evidence type="ECO:0000256" key="7">
    <source>
        <dbReference type="ARBA" id="ARBA00022857"/>
    </source>
</evidence>
<comment type="catalytic activity">
    <reaction evidence="16">
        <text>(2E)-dodecenoyl-CoA + NADPH + H(+) = dodecanoyl-CoA + NADP(+)</text>
        <dbReference type="Rhea" id="RHEA:44964"/>
        <dbReference type="ChEBI" id="CHEBI:15378"/>
        <dbReference type="ChEBI" id="CHEBI:57330"/>
        <dbReference type="ChEBI" id="CHEBI:57375"/>
        <dbReference type="ChEBI" id="CHEBI:57783"/>
        <dbReference type="ChEBI" id="CHEBI:58349"/>
    </reaction>
    <physiologicalReaction direction="left-to-right" evidence="16">
        <dbReference type="Rhea" id="RHEA:44965"/>
    </physiologicalReaction>
</comment>
<evidence type="ECO:0000256" key="11">
    <source>
        <dbReference type="ARBA" id="ARBA00023160"/>
    </source>
</evidence>
<comment type="pathway">
    <text evidence="2">Lipid metabolism.</text>
</comment>
<evidence type="ECO:0000256" key="14">
    <source>
        <dbReference type="ARBA" id="ARBA00038849"/>
    </source>
</evidence>
<keyword evidence="7" id="KW-0521">NADP</keyword>
<comment type="catalytic activity">
    <reaction evidence="18">
        <text>(2E)-hexenoyl-CoA + NADPH + H(+) = hexanoyl-CoA + NADP(+)</text>
        <dbReference type="Rhea" id="RHEA:44956"/>
        <dbReference type="ChEBI" id="CHEBI:15378"/>
        <dbReference type="ChEBI" id="CHEBI:57783"/>
        <dbReference type="ChEBI" id="CHEBI:58349"/>
        <dbReference type="ChEBI" id="CHEBI:62077"/>
        <dbReference type="ChEBI" id="CHEBI:62620"/>
    </reaction>
    <physiologicalReaction direction="left-to-right" evidence="18">
        <dbReference type="Rhea" id="RHEA:44957"/>
    </physiologicalReaction>
</comment>
<evidence type="ECO:0000313" key="22">
    <source>
        <dbReference type="EMBL" id="KDA01745.1"/>
    </source>
</evidence>
<accession>A0A059G574</accession>
<dbReference type="Proteomes" id="UP000024942">
    <property type="component" value="Unassembled WGS sequence"/>
</dbReference>
<comment type="catalytic activity">
    <reaction evidence="19">
        <text>a (2E)-enoyl-CoA + NADPH + H(+) = a 2,3-saturated acyl-CoA + NADP(+)</text>
        <dbReference type="Rhea" id="RHEA:33763"/>
        <dbReference type="ChEBI" id="CHEBI:15378"/>
        <dbReference type="ChEBI" id="CHEBI:57783"/>
        <dbReference type="ChEBI" id="CHEBI:58349"/>
        <dbReference type="ChEBI" id="CHEBI:58856"/>
        <dbReference type="ChEBI" id="CHEBI:65111"/>
        <dbReference type="EC" id="1.3.1.38"/>
    </reaction>
    <physiologicalReaction direction="left-to-right" evidence="19">
        <dbReference type="Rhea" id="RHEA:33764"/>
    </physiologicalReaction>
</comment>
<evidence type="ECO:0000256" key="8">
    <source>
        <dbReference type="ARBA" id="ARBA00023002"/>
    </source>
</evidence>
<dbReference type="eggNOG" id="COG1028">
    <property type="taxonomic scope" value="Bacteria"/>
</dbReference>
<comment type="subcellular location">
    <subcellularLocation>
        <location evidence="1">Peroxisome</location>
    </subcellularLocation>
</comment>
<dbReference type="SUPFAM" id="SSF51735">
    <property type="entry name" value="NAD(P)-binding Rossmann-fold domains"/>
    <property type="match status" value="1"/>
</dbReference>
<evidence type="ECO:0000256" key="20">
    <source>
        <dbReference type="ARBA" id="ARBA00049386"/>
    </source>
</evidence>
<dbReference type="PATRIC" id="fig|1280953.3.peg.2802"/>
<keyword evidence="23" id="KW-1185">Reference proteome</keyword>
<comment type="catalytic activity">
    <reaction evidence="20">
        <text>(2E)-decenoyl-CoA + NADPH + H(+) = decanoyl-CoA + NADP(+)</text>
        <dbReference type="Rhea" id="RHEA:44960"/>
        <dbReference type="ChEBI" id="CHEBI:15378"/>
        <dbReference type="ChEBI" id="CHEBI:57783"/>
        <dbReference type="ChEBI" id="CHEBI:58349"/>
        <dbReference type="ChEBI" id="CHEBI:61406"/>
        <dbReference type="ChEBI" id="CHEBI:61430"/>
    </reaction>
    <physiologicalReaction direction="left-to-right" evidence="20">
        <dbReference type="Rhea" id="RHEA:44961"/>
    </physiologicalReaction>
</comment>
<evidence type="ECO:0000256" key="21">
    <source>
        <dbReference type="ARBA" id="ARBA00049559"/>
    </source>
</evidence>
<evidence type="ECO:0000256" key="18">
    <source>
        <dbReference type="ARBA" id="ARBA00049108"/>
    </source>
</evidence>
<comment type="function">
    <text evidence="12">Participates in chain elongation of fatty acids. Catalyzes the reduction of trans-2-enoyl-CoAs of varying chain lengths from 6:1 to 16:1, having maximum activity with 10:1 CoA. Has no 2,4-dienoyl-CoA reductase activity.</text>
</comment>
<dbReference type="PANTHER" id="PTHR24317">
    <property type="entry name" value="PEROXISOMAL TRANS-2-ENOYL-COA REDUCTASE"/>
    <property type="match status" value="1"/>
</dbReference>
<keyword evidence="10" id="KW-0576">Peroxisome</keyword>
<dbReference type="EMBL" id="ARYL01000022">
    <property type="protein sequence ID" value="KDA01745.1"/>
    <property type="molecule type" value="Genomic_DNA"/>
</dbReference>
<keyword evidence="9" id="KW-0443">Lipid metabolism</keyword>
<dbReference type="GO" id="GO:0019166">
    <property type="term" value="F:trans-2-enoyl-CoA reductase (NADPH) activity"/>
    <property type="evidence" value="ECO:0007669"/>
    <property type="project" value="UniProtKB-EC"/>
</dbReference>
<keyword evidence="4" id="KW-0444">Lipid biosynthesis</keyword>
<dbReference type="Gene3D" id="3.40.50.720">
    <property type="entry name" value="NAD(P)-binding Rossmann-like Domain"/>
    <property type="match status" value="1"/>
</dbReference>
<evidence type="ECO:0000256" key="4">
    <source>
        <dbReference type="ARBA" id="ARBA00022516"/>
    </source>
</evidence>
<evidence type="ECO:0000313" key="23">
    <source>
        <dbReference type="Proteomes" id="UP000024942"/>
    </source>
</evidence>
<evidence type="ECO:0000256" key="6">
    <source>
        <dbReference type="ARBA" id="ARBA00022832"/>
    </source>
</evidence>
<evidence type="ECO:0000256" key="10">
    <source>
        <dbReference type="ARBA" id="ARBA00023140"/>
    </source>
</evidence>